<dbReference type="Gene3D" id="3.40.50.720">
    <property type="entry name" value="NAD(P)-binding Rossmann-like Domain"/>
    <property type="match status" value="1"/>
</dbReference>
<evidence type="ECO:0000313" key="2">
    <source>
        <dbReference type="EMBL" id="QTE31536.1"/>
    </source>
</evidence>
<dbReference type="InterPro" id="IPR035985">
    <property type="entry name" value="Ubiquitin-activating_enz"/>
</dbReference>
<dbReference type="EMBL" id="CP071868">
    <property type="protein sequence ID" value="QTE31536.1"/>
    <property type="molecule type" value="Genomic_DNA"/>
</dbReference>
<dbReference type="SUPFAM" id="SSF69572">
    <property type="entry name" value="Activating enzymes of the ubiquitin-like proteins"/>
    <property type="match status" value="1"/>
</dbReference>
<dbReference type="GO" id="GO:0061503">
    <property type="term" value="F:tRNA threonylcarbamoyladenosine dehydratase"/>
    <property type="evidence" value="ECO:0007669"/>
    <property type="project" value="TreeGrafter"/>
</dbReference>
<gene>
    <name evidence="2" type="ORF">J4E96_14385</name>
</gene>
<keyword evidence="3" id="KW-1185">Reference proteome</keyword>
<sequence>MNPLDELVAHARQGFEEALIRVGFVAQHNHWNGTIAHGETCTKIALTLPPGFPFVPPRVKPAVDDPVPWSWHRELDGALCLVAEDDHHDLWWANTSVFLAHVQAWFENSDAGWVDDRPDLDLERYFRPSTDPRLYLYGELGQYDNAFVRFRPEPNNLMRLSGRGTRPAKTTRKFRDKFGYVADLGFVDRPPRGWADIEARIDPSVDLERQIRDHHLTVLVLTYSRGQHEAAIVLDVFSNEDGGVSVRRLRSAADTPQARSARSGPQAAELGRFSVAVIGVGAIGSFVADLLVRAGVRRLTLVDHDLVTPGNLVRHLVGPEGVGLAKPIAVKNHLTRSNTIAAARITTREVHLTSTDEALALLTGHDLIVNATADFAVTALLHAAAASIGTRIISAALQNGGATFRVDVLPPLDGQPTLAPSAIQPRRDTGPDCYEAGCGSPISPTPPHAVAEAAAATVRHAVGLLLRQPIHPAGEIRHLNAEPTAAA</sequence>
<dbReference type="PANTHER" id="PTHR43267:SF1">
    <property type="entry name" value="TRNA THREONYLCARBAMOYLADENOSINE DEHYDRATASE"/>
    <property type="match status" value="1"/>
</dbReference>
<dbReference type="PANTHER" id="PTHR43267">
    <property type="entry name" value="TRNA THREONYLCARBAMOYLADENOSINE DEHYDRATASE"/>
    <property type="match status" value="1"/>
</dbReference>
<name>A0A8A4ZM10_9MICO</name>
<dbReference type="InterPro" id="IPR045886">
    <property type="entry name" value="ThiF/MoeB/HesA"/>
</dbReference>
<accession>A0A8A4ZM10</accession>
<proteinExistence type="predicted"/>
<evidence type="ECO:0000313" key="3">
    <source>
        <dbReference type="Proteomes" id="UP000663937"/>
    </source>
</evidence>
<dbReference type="Proteomes" id="UP000663937">
    <property type="component" value="Chromosome"/>
</dbReference>
<reference evidence="2" key="1">
    <citation type="submission" date="2021-03" db="EMBL/GenBank/DDBJ databases">
        <title>Pengzhenrongella sicca gen. nov., sp. nov., a new member of suborder Micrococcineae isolated from High-Arctic tundra soil.</title>
        <authorList>
            <person name="Peng F."/>
        </authorList>
    </citation>
    <scope>NUCLEOTIDE SEQUENCE</scope>
    <source>
        <strain evidence="2">LRZ-2</strain>
    </source>
</reference>
<dbReference type="RefSeq" id="WP_227425774.1">
    <property type="nucleotide sequence ID" value="NZ_CP071868.1"/>
</dbReference>
<keyword evidence="2" id="KW-0808">Transferase</keyword>
<feature type="domain" description="THIF-type NAD/FAD binding fold" evidence="1">
    <location>
        <begin position="268"/>
        <end position="456"/>
    </location>
</feature>
<protein>
    <submittedName>
        <fullName evidence="2">ThiF family adenylyltransferase</fullName>
    </submittedName>
</protein>
<organism evidence="2 3">
    <name type="scientific">Pengzhenrongella sicca</name>
    <dbReference type="NCBI Taxonomy" id="2819238"/>
    <lineage>
        <taxon>Bacteria</taxon>
        <taxon>Bacillati</taxon>
        <taxon>Actinomycetota</taxon>
        <taxon>Actinomycetes</taxon>
        <taxon>Micrococcales</taxon>
        <taxon>Pengzhenrongella</taxon>
    </lineage>
</organism>
<dbReference type="CDD" id="cd01483">
    <property type="entry name" value="E1_enzyme_family"/>
    <property type="match status" value="1"/>
</dbReference>
<dbReference type="GO" id="GO:0016779">
    <property type="term" value="F:nucleotidyltransferase activity"/>
    <property type="evidence" value="ECO:0007669"/>
    <property type="project" value="UniProtKB-KW"/>
</dbReference>
<dbReference type="GO" id="GO:0061504">
    <property type="term" value="P:cyclic threonylcarbamoyladenosine biosynthetic process"/>
    <property type="evidence" value="ECO:0007669"/>
    <property type="project" value="TreeGrafter"/>
</dbReference>
<dbReference type="InterPro" id="IPR000594">
    <property type="entry name" value="ThiF_NAD_FAD-bd"/>
</dbReference>
<keyword evidence="2" id="KW-0548">Nucleotidyltransferase</keyword>
<dbReference type="Pfam" id="PF00899">
    <property type="entry name" value="ThiF"/>
    <property type="match status" value="1"/>
</dbReference>
<dbReference type="AlphaFoldDB" id="A0A8A4ZM10"/>
<dbReference type="KEGG" id="psic:J4E96_14385"/>
<dbReference type="GO" id="GO:0008641">
    <property type="term" value="F:ubiquitin-like modifier activating enzyme activity"/>
    <property type="evidence" value="ECO:0007669"/>
    <property type="project" value="InterPro"/>
</dbReference>
<evidence type="ECO:0000259" key="1">
    <source>
        <dbReference type="Pfam" id="PF00899"/>
    </source>
</evidence>